<feature type="compositionally biased region" description="Basic and acidic residues" evidence="13">
    <location>
        <begin position="108"/>
        <end position="119"/>
    </location>
</feature>
<dbReference type="Pfam" id="PF00520">
    <property type="entry name" value="Ion_trans"/>
    <property type="match status" value="1"/>
</dbReference>
<evidence type="ECO:0000256" key="7">
    <source>
        <dbReference type="ARBA" id="ARBA00023043"/>
    </source>
</evidence>
<evidence type="ECO:0000313" key="16">
    <source>
        <dbReference type="EMBL" id="CAH3032675.1"/>
    </source>
</evidence>
<feature type="transmembrane region" description="Helical" evidence="14">
    <location>
        <begin position="967"/>
        <end position="993"/>
    </location>
</feature>
<reference evidence="16 17" key="1">
    <citation type="submission" date="2022-05" db="EMBL/GenBank/DDBJ databases">
        <authorList>
            <consortium name="Genoscope - CEA"/>
            <person name="William W."/>
        </authorList>
    </citation>
    <scope>NUCLEOTIDE SEQUENCE [LARGE SCALE GENOMIC DNA]</scope>
</reference>
<feature type="repeat" description="ANK" evidence="12">
    <location>
        <begin position="325"/>
        <end position="357"/>
    </location>
</feature>
<dbReference type="SUPFAM" id="SSF48403">
    <property type="entry name" value="Ankyrin repeat"/>
    <property type="match status" value="3"/>
</dbReference>
<evidence type="ECO:0000256" key="13">
    <source>
        <dbReference type="SAM" id="MobiDB-lite"/>
    </source>
</evidence>
<feature type="domain" description="Ion transport" evidence="15">
    <location>
        <begin position="758"/>
        <end position="1003"/>
    </location>
</feature>
<dbReference type="PANTHER" id="PTHR47143">
    <property type="entry name" value="TRANSIENT RECEPTOR POTENTIAL CATION CHANNEL PROTEIN PAINLESS"/>
    <property type="match status" value="1"/>
</dbReference>
<feature type="transmembrane region" description="Helical" evidence="14">
    <location>
        <begin position="929"/>
        <end position="947"/>
    </location>
</feature>
<comment type="caution">
    <text evidence="16">The sequence shown here is derived from an EMBL/GenBank/DDBJ whole genome shotgun (WGS) entry which is preliminary data.</text>
</comment>
<keyword evidence="4 14" id="KW-0812">Transmembrane</keyword>
<name>A0ABN8MNZ5_9CNID</name>
<accession>A0ABN8MNZ5</accession>
<feature type="repeat" description="ANK" evidence="12">
    <location>
        <begin position="250"/>
        <end position="272"/>
    </location>
</feature>
<evidence type="ECO:0000256" key="3">
    <source>
        <dbReference type="ARBA" id="ARBA00022606"/>
    </source>
</evidence>
<feature type="repeat" description="ANK" evidence="12">
    <location>
        <begin position="529"/>
        <end position="561"/>
    </location>
</feature>
<feature type="repeat" description="ANK" evidence="12">
    <location>
        <begin position="5"/>
        <end position="37"/>
    </location>
</feature>
<feature type="repeat" description="ANK" evidence="12">
    <location>
        <begin position="597"/>
        <end position="629"/>
    </location>
</feature>
<evidence type="ECO:0000313" key="17">
    <source>
        <dbReference type="Proteomes" id="UP001159405"/>
    </source>
</evidence>
<keyword evidence="7 12" id="KW-0040">ANK repeat</keyword>
<dbReference type="InterPro" id="IPR036770">
    <property type="entry name" value="Ankyrin_rpt-contain_sf"/>
</dbReference>
<gene>
    <name evidence="16" type="ORF">PLOB_00000183</name>
</gene>
<feature type="transmembrane region" description="Helical" evidence="14">
    <location>
        <begin position="901"/>
        <end position="922"/>
    </location>
</feature>
<dbReference type="SMART" id="SM00248">
    <property type="entry name" value="ANK"/>
    <property type="match status" value="17"/>
</dbReference>
<evidence type="ECO:0000256" key="2">
    <source>
        <dbReference type="ARBA" id="ARBA00022448"/>
    </source>
</evidence>
<dbReference type="PANTHER" id="PTHR47143:SF1">
    <property type="entry name" value="ION_TRANS DOMAIN-CONTAINING PROTEIN"/>
    <property type="match status" value="1"/>
</dbReference>
<dbReference type="InterPro" id="IPR052076">
    <property type="entry name" value="TRP_cation_channel"/>
</dbReference>
<protein>
    <recommendedName>
        <fullName evidence="15">Ion transport domain-containing protein</fullName>
    </recommendedName>
</protein>
<feature type="region of interest" description="Disordered" evidence="13">
    <location>
        <begin position="96"/>
        <end position="124"/>
    </location>
</feature>
<evidence type="ECO:0000256" key="10">
    <source>
        <dbReference type="ARBA" id="ARBA00023180"/>
    </source>
</evidence>
<keyword evidence="5" id="KW-0677">Repeat</keyword>
<evidence type="ECO:0000256" key="11">
    <source>
        <dbReference type="ARBA" id="ARBA00023303"/>
    </source>
</evidence>
<dbReference type="PRINTS" id="PR01415">
    <property type="entry name" value="ANKYRIN"/>
</dbReference>
<keyword evidence="2" id="KW-0813">Transport</keyword>
<keyword evidence="9 14" id="KW-0472">Membrane</keyword>
<keyword evidence="8" id="KW-0406">Ion transport</keyword>
<feature type="transmembrane region" description="Helical" evidence="14">
    <location>
        <begin position="750"/>
        <end position="773"/>
    </location>
</feature>
<dbReference type="Pfam" id="PF00023">
    <property type="entry name" value="Ank"/>
    <property type="match status" value="2"/>
</dbReference>
<dbReference type="PROSITE" id="PS50297">
    <property type="entry name" value="ANK_REP_REGION"/>
    <property type="match status" value="7"/>
</dbReference>
<dbReference type="Pfam" id="PF12796">
    <property type="entry name" value="Ank_2"/>
    <property type="match status" value="4"/>
</dbReference>
<feature type="repeat" description="ANK" evidence="12">
    <location>
        <begin position="291"/>
        <end position="323"/>
    </location>
</feature>
<evidence type="ECO:0000259" key="15">
    <source>
        <dbReference type="Pfam" id="PF00520"/>
    </source>
</evidence>
<dbReference type="Gene3D" id="1.25.40.20">
    <property type="entry name" value="Ankyrin repeat-containing domain"/>
    <property type="match status" value="4"/>
</dbReference>
<evidence type="ECO:0000256" key="6">
    <source>
        <dbReference type="ARBA" id="ARBA00022989"/>
    </source>
</evidence>
<keyword evidence="11" id="KW-0407">Ion channel</keyword>
<evidence type="ECO:0000256" key="8">
    <source>
        <dbReference type="ARBA" id="ARBA00023065"/>
    </source>
</evidence>
<dbReference type="Proteomes" id="UP001159405">
    <property type="component" value="Unassembled WGS sequence"/>
</dbReference>
<keyword evidence="3" id="KW-0716">Sensory transduction</keyword>
<feature type="transmembrane region" description="Helical" evidence="14">
    <location>
        <begin position="794"/>
        <end position="811"/>
    </location>
</feature>
<dbReference type="InterPro" id="IPR005821">
    <property type="entry name" value="Ion_trans_dom"/>
</dbReference>
<evidence type="ECO:0000256" key="14">
    <source>
        <dbReference type="SAM" id="Phobius"/>
    </source>
</evidence>
<feature type="compositionally biased region" description="Basic residues" evidence="13">
    <location>
        <begin position="96"/>
        <end position="107"/>
    </location>
</feature>
<dbReference type="EMBL" id="CALNXK010000001">
    <property type="protein sequence ID" value="CAH3032675.1"/>
    <property type="molecule type" value="Genomic_DNA"/>
</dbReference>
<sequence length="1119" mass="126670">MIDHDGLSALHRAVRVNNIQDVKNMLDCGADINLKDKDGFTPIHTAVRYVGLINARIPKGGIEEMQIRYILAWCALVIWQAKAYFECARAHLKRRRLRKTKAKTTKQNRREETKKEKNRTSKQQVKKIFSHVSPRISLSTAKEKQNAVFPPILLHVNTRRPFERTEMIKLLLERGADPLIANEVEMSALDSAVRTRDVEICILLLEEQRVKNYLSQGNLRPLFIACHDGKREVCELFLRYGADLTRPGFRGSTPLHTAAFQGHEDVCELFIETASRTLQHLGGFVNSKITEGNTPLHYACIGGHVGVGELLLRHGADRDAVNFTASASPLHLAAKHGHLSMVELLMLYNAVTDNRDGKLRTPLHSAAEFNHSQIVKFLIECGADLEAKDILEMTPFLMAVTRGGVESAKMLVDHAADIFATDNSLNSAVHLAITYKKPEMLKLLIEVDKDRVLVQMKDKDKRNVLHLACGQDDSEMLTILLENKVCVRGRDMQEKIPIHIAAENGSLDCVVTLAKYPLFASYVDQREARGMTALHFAANNKHAKTCEFLISKGSDVSAKCMNNVTPLHLAVTVGSLETVIVLMNSFLPSTLEEKDSDGNTPLHLACRYNRLDVLQFLLDRGADVTARNERNMTCIDVAIEWEAEDVAKTLVKHQRWEEVLEGSAFKKLIEKLPDVAEIVLDQCVTYSPLPPSHEDFTVKFNMRYIDPYTYCYKYTDFPPAIMAKHKRERLLNHLVTQVLLRVKWMKLGKFLTIFNLVFFAVFVILYSIFILNARSRSTLLSGKKAEQLNQTSELGIATPIVLLVLLLYQFIKETIQLTLMRLAYFLDLSNWMETVMFVLALIFILPFIFGENVKAVYSETVQWNSGIVALLLCYVNLTLAIRRFGELGLYVTMYIEVLWTFIKVITSFLITLIGYCLVFYVLLKGQGNFSTFLFAMGKILVMMIGELDYTDILVVDWSNEATVPLPMITIGLFFLFVLTVCVVLVNLLVGLAVGDIDSIKRTASLRSLIDQTLIVEKLVKYYPRFVLRYAHDRDMEIKPNRNTMVKRIVLAGNDISDRDFMEKLLNYRTGESSPGEELLGTCEKLRQETQEEAILKLQATVEAQGEILKAIADRLKITD</sequence>
<keyword evidence="17" id="KW-1185">Reference proteome</keyword>
<organism evidence="16 17">
    <name type="scientific">Porites lobata</name>
    <dbReference type="NCBI Taxonomy" id="104759"/>
    <lineage>
        <taxon>Eukaryota</taxon>
        <taxon>Metazoa</taxon>
        <taxon>Cnidaria</taxon>
        <taxon>Anthozoa</taxon>
        <taxon>Hexacorallia</taxon>
        <taxon>Scleractinia</taxon>
        <taxon>Fungiina</taxon>
        <taxon>Poritidae</taxon>
        <taxon>Porites</taxon>
    </lineage>
</organism>
<dbReference type="PROSITE" id="PS50088">
    <property type="entry name" value="ANK_REPEAT"/>
    <property type="match status" value="8"/>
</dbReference>
<dbReference type="InterPro" id="IPR002110">
    <property type="entry name" value="Ankyrin_rpt"/>
</dbReference>
<evidence type="ECO:0000256" key="4">
    <source>
        <dbReference type="ARBA" id="ARBA00022692"/>
    </source>
</evidence>
<feature type="transmembrane region" description="Helical" evidence="14">
    <location>
        <begin position="831"/>
        <end position="849"/>
    </location>
</feature>
<feature type="repeat" description="ANK" evidence="12">
    <location>
        <begin position="391"/>
        <end position="423"/>
    </location>
</feature>
<evidence type="ECO:0000256" key="1">
    <source>
        <dbReference type="ARBA" id="ARBA00004141"/>
    </source>
</evidence>
<comment type="subcellular location">
    <subcellularLocation>
        <location evidence="1">Membrane</location>
        <topology evidence="1">Multi-pass membrane protein</topology>
    </subcellularLocation>
</comment>
<keyword evidence="10" id="KW-0325">Glycoprotein</keyword>
<feature type="transmembrane region" description="Helical" evidence="14">
    <location>
        <begin position="861"/>
        <end position="881"/>
    </location>
</feature>
<evidence type="ECO:0000256" key="9">
    <source>
        <dbReference type="ARBA" id="ARBA00023136"/>
    </source>
</evidence>
<evidence type="ECO:0000256" key="12">
    <source>
        <dbReference type="PROSITE-ProRule" id="PRU00023"/>
    </source>
</evidence>
<feature type="repeat" description="ANK" evidence="12">
    <location>
        <begin position="358"/>
        <end position="390"/>
    </location>
</feature>
<proteinExistence type="predicted"/>
<evidence type="ECO:0000256" key="5">
    <source>
        <dbReference type="ARBA" id="ARBA00022737"/>
    </source>
</evidence>
<keyword evidence="6 14" id="KW-1133">Transmembrane helix</keyword>